<sequence length="67" mass="7503">MGTWSEGFSHQPVRGLAMLTRALRDAAPDERSWIQPLQEEAFSLSSEDERRTALAYSQSEGPLIDLP</sequence>
<protein>
    <submittedName>
        <fullName evidence="1">Uncharacterized protein</fullName>
    </submittedName>
</protein>
<gene>
    <name evidence="1" type="ORF">LA66_07320</name>
</gene>
<dbReference type="STRING" id="370622.LA66_07320"/>
<dbReference type="RefSeq" id="WP_039190013.1">
    <property type="nucleotide sequence ID" value="NZ_JRFJ01000001.1"/>
</dbReference>
<dbReference type="EMBL" id="JRFJ01000001">
    <property type="protein sequence ID" value="KHJ56339.1"/>
    <property type="molecule type" value="Genomic_DNA"/>
</dbReference>
<name>A0A0B1Q7G1_9HYPH</name>
<reference evidence="1 2" key="1">
    <citation type="submission" date="2014-09" db="EMBL/GenBank/DDBJ databases">
        <title>Isolation and characterization of Aurantimonas altamirensis ON-56566 from clinical sample following a dog bite.</title>
        <authorList>
            <person name="Eshaghi A."/>
            <person name="Li A."/>
            <person name="Shahinas D."/>
            <person name="Bahn P."/>
            <person name="Kus J.V."/>
            <person name="Patel S.N."/>
        </authorList>
    </citation>
    <scope>NUCLEOTIDE SEQUENCE [LARGE SCALE GENOMIC DNA]</scope>
    <source>
        <strain evidence="1 2">ON-56566</strain>
    </source>
</reference>
<proteinExistence type="predicted"/>
<evidence type="ECO:0000313" key="1">
    <source>
        <dbReference type="EMBL" id="KHJ56339.1"/>
    </source>
</evidence>
<dbReference type="Proteomes" id="UP000030826">
    <property type="component" value="Unassembled WGS sequence"/>
</dbReference>
<organism evidence="1 2">
    <name type="scientific">Aureimonas altamirensis</name>
    <dbReference type="NCBI Taxonomy" id="370622"/>
    <lineage>
        <taxon>Bacteria</taxon>
        <taxon>Pseudomonadati</taxon>
        <taxon>Pseudomonadota</taxon>
        <taxon>Alphaproteobacteria</taxon>
        <taxon>Hyphomicrobiales</taxon>
        <taxon>Aurantimonadaceae</taxon>
        <taxon>Aureimonas</taxon>
    </lineage>
</organism>
<evidence type="ECO:0000313" key="2">
    <source>
        <dbReference type="Proteomes" id="UP000030826"/>
    </source>
</evidence>
<accession>A0A0B1Q7G1</accession>
<comment type="caution">
    <text evidence="1">The sequence shown here is derived from an EMBL/GenBank/DDBJ whole genome shotgun (WGS) entry which is preliminary data.</text>
</comment>
<dbReference type="AlphaFoldDB" id="A0A0B1Q7G1"/>